<name>A0A2P2JRR4_RHIMU</name>
<proteinExistence type="predicted"/>
<reference evidence="1" key="1">
    <citation type="submission" date="2018-02" db="EMBL/GenBank/DDBJ databases">
        <title>Rhizophora mucronata_Transcriptome.</title>
        <authorList>
            <person name="Meera S.P."/>
            <person name="Sreeshan A."/>
            <person name="Augustine A."/>
        </authorList>
    </citation>
    <scope>NUCLEOTIDE SEQUENCE</scope>
    <source>
        <tissue evidence="1">Leaf</tissue>
    </source>
</reference>
<dbReference type="AlphaFoldDB" id="A0A2P2JRR4"/>
<dbReference type="EMBL" id="GGEC01015692">
    <property type="protein sequence ID" value="MBW96175.1"/>
    <property type="molecule type" value="Transcribed_RNA"/>
</dbReference>
<organism evidence="1">
    <name type="scientific">Rhizophora mucronata</name>
    <name type="common">Asiatic mangrove</name>
    <dbReference type="NCBI Taxonomy" id="61149"/>
    <lineage>
        <taxon>Eukaryota</taxon>
        <taxon>Viridiplantae</taxon>
        <taxon>Streptophyta</taxon>
        <taxon>Embryophyta</taxon>
        <taxon>Tracheophyta</taxon>
        <taxon>Spermatophyta</taxon>
        <taxon>Magnoliopsida</taxon>
        <taxon>eudicotyledons</taxon>
        <taxon>Gunneridae</taxon>
        <taxon>Pentapetalae</taxon>
        <taxon>rosids</taxon>
        <taxon>fabids</taxon>
        <taxon>Malpighiales</taxon>
        <taxon>Rhizophoraceae</taxon>
        <taxon>Rhizophora</taxon>
    </lineage>
</organism>
<sequence>MMSGTDLPSYGLISFVPVDGDLIKMMGTWATRVFFFFYMDKRLAVIHPYAKSQNGIDVCGIMIQVYVRKRF</sequence>
<protein>
    <submittedName>
        <fullName evidence="1">Hemolysin A</fullName>
    </submittedName>
</protein>
<evidence type="ECO:0000313" key="1">
    <source>
        <dbReference type="EMBL" id="MBW96175.1"/>
    </source>
</evidence>
<accession>A0A2P2JRR4</accession>